<accession>A0A8S0WGV0</accession>
<sequence length="261" mass="28995">MSTTNPHFAHLLAILHPRKPRQRTTFAALIVLVCLTTYIFIAHSAFLSESLSIRRSDPGGTADQLALALETIQNSHLSSHKHGQRKSHHHRPSLTLELHEELGAVSSFIASLPQNVIPHHVDPSKPIDPQLVLDFDTRAPRAKEEMQAMVEDVWLRNPVFLYSKLYSPPSREIKAILAKLNLRPDPTIIDVDVREDAEILMPMLKRLTRAPELPVLLVGGKPVLATAEELGEMSKAGELQKLITAAGGVVNGAKRKKHRNH</sequence>
<evidence type="ECO:0000313" key="2">
    <source>
        <dbReference type="EMBL" id="CAA7261823.1"/>
    </source>
</evidence>
<evidence type="ECO:0000313" key="3">
    <source>
        <dbReference type="Proteomes" id="UP000467700"/>
    </source>
</evidence>
<dbReference type="Proteomes" id="UP000467700">
    <property type="component" value="Unassembled WGS sequence"/>
</dbReference>
<dbReference type="GO" id="GO:0015038">
    <property type="term" value="F:glutathione disulfide oxidoreductase activity"/>
    <property type="evidence" value="ECO:0007669"/>
    <property type="project" value="TreeGrafter"/>
</dbReference>
<keyword evidence="3" id="KW-1185">Reference proteome</keyword>
<dbReference type="GO" id="GO:0005801">
    <property type="term" value="C:cis-Golgi network"/>
    <property type="evidence" value="ECO:0007669"/>
    <property type="project" value="TreeGrafter"/>
</dbReference>
<gene>
    <name evidence="2" type="ORF">AAE3_LOCUS3861</name>
</gene>
<proteinExistence type="predicted"/>
<name>A0A8S0WGV0_CYCAE</name>
<dbReference type="GO" id="GO:0034599">
    <property type="term" value="P:cellular response to oxidative stress"/>
    <property type="evidence" value="ECO:0007669"/>
    <property type="project" value="TreeGrafter"/>
</dbReference>
<protein>
    <submittedName>
        <fullName evidence="2">Uncharacterized protein</fullName>
    </submittedName>
</protein>
<feature type="transmembrane region" description="Helical" evidence="1">
    <location>
        <begin position="26"/>
        <end position="46"/>
    </location>
</feature>
<dbReference type="PANTHER" id="PTHR45694:SF5">
    <property type="entry name" value="GLUTAREDOXIN 2"/>
    <property type="match status" value="1"/>
</dbReference>
<keyword evidence="1" id="KW-0472">Membrane</keyword>
<reference evidence="2 3" key="1">
    <citation type="submission" date="2020-01" db="EMBL/GenBank/DDBJ databases">
        <authorList>
            <person name="Gupta K D."/>
        </authorList>
    </citation>
    <scope>NUCLEOTIDE SEQUENCE [LARGE SCALE GENOMIC DNA]</scope>
</reference>
<dbReference type="AlphaFoldDB" id="A0A8S0WGV0"/>
<dbReference type="OrthoDB" id="423313at2759"/>
<evidence type="ECO:0000256" key="1">
    <source>
        <dbReference type="SAM" id="Phobius"/>
    </source>
</evidence>
<keyword evidence="1" id="KW-1133">Transmembrane helix</keyword>
<dbReference type="GO" id="GO:0005796">
    <property type="term" value="C:Golgi lumen"/>
    <property type="evidence" value="ECO:0007669"/>
    <property type="project" value="TreeGrafter"/>
</dbReference>
<dbReference type="SUPFAM" id="SSF52833">
    <property type="entry name" value="Thioredoxin-like"/>
    <property type="match status" value="1"/>
</dbReference>
<dbReference type="Gene3D" id="3.40.30.10">
    <property type="entry name" value="Glutaredoxin"/>
    <property type="match status" value="1"/>
</dbReference>
<keyword evidence="1" id="KW-0812">Transmembrane</keyword>
<dbReference type="PROSITE" id="PS51354">
    <property type="entry name" value="GLUTAREDOXIN_2"/>
    <property type="match status" value="1"/>
</dbReference>
<dbReference type="GO" id="GO:0000324">
    <property type="term" value="C:fungal-type vacuole"/>
    <property type="evidence" value="ECO:0007669"/>
    <property type="project" value="TreeGrafter"/>
</dbReference>
<comment type="caution">
    <text evidence="2">The sequence shown here is derived from an EMBL/GenBank/DDBJ whole genome shotgun (WGS) entry which is preliminary data.</text>
</comment>
<dbReference type="InterPro" id="IPR036249">
    <property type="entry name" value="Thioredoxin-like_sf"/>
</dbReference>
<organism evidence="2 3">
    <name type="scientific">Cyclocybe aegerita</name>
    <name type="common">Black poplar mushroom</name>
    <name type="synonym">Agrocybe aegerita</name>
    <dbReference type="NCBI Taxonomy" id="1973307"/>
    <lineage>
        <taxon>Eukaryota</taxon>
        <taxon>Fungi</taxon>
        <taxon>Dikarya</taxon>
        <taxon>Basidiomycota</taxon>
        <taxon>Agaricomycotina</taxon>
        <taxon>Agaricomycetes</taxon>
        <taxon>Agaricomycetidae</taxon>
        <taxon>Agaricales</taxon>
        <taxon>Agaricineae</taxon>
        <taxon>Bolbitiaceae</taxon>
        <taxon>Cyclocybe</taxon>
    </lineage>
</organism>
<dbReference type="PANTHER" id="PTHR45694">
    <property type="entry name" value="GLUTAREDOXIN 2"/>
    <property type="match status" value="1"/>
</dbReference>
<dbReference type="EMBL" id="CACVBS010000034">
    <property type="protein sequence ID" value="CAA7261823.1"/>
    <property type="molecule type" value="Genomic_DNA"/>
</dbReference>